<sequence length="213" mass="22770">MKVTVFGATGGIGQELVRQALAAGHQVTAVVRDPARLSPAGDALDLFRSDLRDTEALREAVEGRDAVLSGLGARSTKDARTGIAAALTRPVLRALDATGTRRFLAVSAGPLAPEPDDQRFVHRRVMVPLISTLLKPVYDDLKVMEAEVRRSATDWTLVRPPRLLDRPVTGAYRTALNVNLRGGSTIGRADVAHAMLAMIDDPATVKQGVSVAY</sequence>
<reference evidence="2 3" key="1">
    <citation type="submission" date="2023-05" db="EMBL/GenBank/DDBJ databases">
        <title>Draft genome sequence of Streptomyces sp. B-S-A12 isolated from a cave soil in Thailand.</title>
        <authorList>
            <person name="Chamroensaksri N."/>
            <person name="Muangham S."/>
        </authorList>
    </citation>
    <scope>NUCLEOTIDE SEQUENCE [LARGE SCALE GENOMIC DNA]</scope>
    <source>
        <strain evidence="2 3">B-S-A12</strain>
    </source>
</reference>
<dbReference type="RefSeq" id="WP_282535549.1">
    <property type="nucleotide sequence ID" value="NZ_JASCIS010000012.1"/>
</dbReference>
<evidence type="ECO:0000313" key="2">
    <source>
        <dbReference type="EMBL" id="MDI3419638.1"/>
    </source>
</evidence>
<feature type="domain" description="NAD(P)-binding" evidence="1">
    <location>
        <begin position="7"/>
        <end position="202"/>
    </location>
</feature>
<proteinExistence type="predicted"/>
<dbReference type="Pfam" id="PF13460">
    <property type="entry name" value="NAD_binding_10"/>
    <property type="match status" value="1"/>
</dbReference>
<organism evidence="2 3">
    <name type="scientific">Streptomyces luteolus</name>
    <dbReference type="NCBI Taxonomy" id="3043615"/>
    <lineage>
        <taxon>Bacteria</taxon>
        <taxon>Bacillati</taxon>
        <taxon>Actinomycetota</taxon>
        <taxon>Actinomycetes</taxon>
        <taxon>Kitasatosporales</taxon>
        <taxon>Streptomycetaceae</taxon>
        <taxon>Streptomyces</taxon>
    </lineage>
</organism>
<dbReference type="Gene3D" id="3.40.50.720">
    <property type="entry name" value="NAD(P)-binding Rossmann-like Domain"/>
    <property type="match status" value="1"/>
</dbReference>
<accession>A0ABT6SVK7</accession>
<protein>
    <submittedName>
        <fullName evidence="2">SDR family oxidoreductase</fullName>
    </submittedName>
</protein>
<dbReference type="CDD" id="cd05244">
    <property type="entry name" value="BVR-B_like_SDR_a"/>
    <property type="match status" value="1"/>
</dbReference>
<evidence type="ECO:0000259" key="1">
    <source>
        <dbReference type="Pfam" id="PF13460"/>
    </source>
</evidence>
<dbReference type="PANTHER" id="PTHR43355:SF2">
    <property type="entry name" value="FLAVIN REDUCTASE (NADPH)"/>
    <property type="match status" value="1"/>
</dbReference>
<evidence type="ECO:0000313" key="3">
    <source>
        <dbReference type="Proteomes" id="UP001237105"/>
    </source>
</evidence>
<gene>
    <name evidence="2" type="ORF">QIT00_13905</name>
</gene>
<dbReference type="InterPro" id="IPR016040">
    <property type="entry name" value="NAD(P)-bd_dom"/>
</dbReference>
<dbReference type="InterPro" id="IPR051606">
    <property type="entry name" value="Polyketide_Oxido-like"/>
</dbReference>
<keyword evidence="3" id="KW-1185">Reference proteome</keyword>
<dbReference type="InterPro" id="IPR036291">
    <property type="entry name" value="NAD(P)-bd_dom_sf"/>
</dbReference>
<name>A0ABT6SVK7_9ACTN</name>
<dbReference type="PANTHER" id="PTHR43355">
    <property type="entry name" value="FLAVIN REDUCTASE (NADPH)"/>
    <property type="match status" value="1"/>
</dbReference>
<comment type="caution">
    <text evidence="2">The sequence shown here is derived from an EMBL/GenBank/DDBJ whole genome shotgun (WGS) entry which is preliminary data.</text>
</comment>
<dbReference type="Proteomes" id="UP001237105">
    <property type="component" value="Unassembled WGS sequence"/>
</dbReference>
<dbReference type="EMBL" id="JASCIS010000012">
    <property type="protein sequence ID" value="MDI3419638.1"/>
    <property type="molecule type" value="Genomic_DNA"/>
</dbReference>
<dbReference type="SUPFAM" id="SSF51735">
    <property type="entry name" value="NAD(P)-binding Rossmann-fold domains"/>
    <property type="match status" value="1"/>
</dbReference>